<reference evidence="2" key="1">
    <citation type="journal article" date="2020" name="Stud. Mycol.">
        <title>101 Dothideomycetes genomes: a test case for predicting lifestyles and emergence of pathogens.</title>
        <authorList>
            <person name="Haridas S."/>
            <person name="Albert R."/>
            <person name="Binder M."/>
            <person name="Bloem J."/>
            <person name="Labutti K."/>
            <person name="Salamov A."/>
            <person name="Andreopoulos B."/>
            <person name="Baker S."/>
            <person name="Barry K."/>
            <person name="Bills G."/>
            <person name="Bluhm B."/>
            <person name="Cannon C."/>
            <person name="Castanera R."/>
            <person name="Culley D."/>
            <person name="Daum C."/>
            <person name="Ezra D."/>
            <person name="Gonzalez J."/>
            <person name="Henrissat B."/>
            <person name="Kuo A."/>
            <person name="Liang C."/>
            <person name="Lipzen A."/>
            <person name="Lutzoni F."/>
            <person name="Magnuson J."/>
            <person name="Mondo S."/>
            <person name="Nolan M."/>
            <person name="Ohm R."/>
            <person name="Pangilinan J."/>
            <person name="Park H.-J."/>
            <person name="Ramirez L."/>
            <person name="Alfaro M."/>
            <person name="Sun H."/>
            <person name="Tritt A."/>
            <person name="Yoshinaga Y."/>
            <person name="Zwiers L.-H."/>
            <person name="Turgeon B."/>
            <person name="Goodwin S."/>
            <person name="Spatafora J."/>
            <person name="Crous P."/>
            <person name="Grigoriev I."/>
        </authorList>
    </citation>
    <scope>NUCLEOTIDE SEQUENCE</scope>
    <source>
        <strain evidence="2">CBS 113979</strain>
    </source>
</reference>
<evidence type="ECO:0000313" key="3">
    <source>
        <dbReference type="Proteomes" id="UP000800041"/>
    </source>
</evidence>
<gene>
    <name evidence="2" type="ORF">K402DRAFT_408919</name>
</gene>
<organism evidence="2 3">
    <name type="scientific">Aulographum hederae CBS 113979</name>
    <dbReference type="NCBI Taxonomy" id="1176131"/>
    <lineage>
        <taxon>Eukaryota</taxon>
        <taxon>Fungi</taxon>
        <taxon>Dikarya</taxon>
        <taxon>Ascomycota</taxon>
        <taxon>Pezizomycotina</taxon>
        <taxon>Dothideomycetes</taxon>
        <taxon>Pleosporomycetidae</taxon>
        <taxon>Aulographales</taxon>
        <taxon>Aulographaceae</taxon>
    </lineage>
</organism>
<proteinExistence type="predicted"/>
<evidence type="ECO:0000256" key="1">
    <source>
        <dbReference type="SAM" id="MobiDB-lite"/>
    </source>
</evidence>
<dbReference type="EMBL" id="ML977219">
    <property type="protein sequence ID" value="KAF1980807.1"/>
    <property type="molecule type" value="Genomic_DNA"/>
</dbReference>
<evidence type="ECO:0008006" key="4">
    <source>
        <dbReference type="Google" id="ProtNLM"/>
    </source>
</evidence>
<evidence type="ECO:0000313" key="2">
    <source>
        <dbReference type="EMBL" id="KAF1980807.1"/>
    </source>
</evidence>
<accession>A0A6G1GJ85</accession>
<name>A0A6G1GJ85_9PEZI</name>
<dbReference type="OrthoDB" id="245563at2759"/>
<feature type="region of interest" description="Disordered" evidence="1">
    <location>
        <begin position="1"/>
        <end position="26"/>
    </location>
</feature>
<sequence length="245" mass="27640">MIPTPILHATSSTEKANGEKTDASATRPSNFDIEHAQLSLLKAESELKENIGLEIGFIPLICPTTDHCDNCLYPTTHQNTMIVGVAGGSLFDFHQMREVAFRAAYFGSRGMASDFTEAHEVDGHHPSFTDYLAAEFALWLALDKVREGHEYARGLEQVVIASYSAELVDGMTKFIFEWDKLAPPIDSRRIAKPVEYGYLREIESLIVQLNERGVETLFWLVPWEQNKGANDLIKLLREDYEGLRY</sequence>
<protein>
    <recommendedName>
        <fullName evidence="4">RNase H type-1 domain-containing protein</fullName>
    </recommendedName>
</protein>
<dbReference type="Proteomes" id="UP000800041">
    <property type="component" value="Unassembled WGS sequence"/>
</dbReference>
<dbReference type="AlphaFoldDB" id="A0A6G1GJ85"/>
<keyword evidence="3" id="KW-1185">Reference proteome</keyword>